<protein>
    <recommendedName>
        <fullName evidence="1">TraC-like domain-containing protein</fullName>
    </recommendedName>
</protein>
<name>A0A1G2ENA6_9BACT</name>
<feature type="domain" description="TraC-like" evidence="1">
    <location>
        <begin position="25"/>
        <end position="199"/>
    </location>
</feature>
<reference evidence="2 3" key="1">
    <citation type="journal article" date="2016" name="Nat. Commun.">
        <title>Thousands of microbial genomes shed light on interconnected biogeochemical processes in an aquifer system.</title>
        <authorList>
            <person name="Anantharaman K."/>
            <person name="Brown C.T."/>
            <person name="Hug L.A."/>
            <person name="Sharon I."/>
            <person name="Castelle C.J."/>
            <person name="Probst A.J."/>
            <person name="Thomas B.C."/>
            <person name="Singh A."/>
            <person name="Wilkins M.J."/>
            <person name="Karaoz U."/>
            <person name="Brodie E.L."/>
            <person name="Williams K.H."/>
            <person name="Hubbard S.S."/>
            <person name="Banfield J.F."/>
        </authorList>
    </citation>
    <scope>NUCLEOTIDE SEQUENCE [LARGE SCALE GENOMIC DNA]</scope>
</reference>
<comment type="caution">
    <text evidence="2">The sequence shown here is derived from an EMBL/GenBank/DDBJ whole genome shotgun (WGS) entry which is preliminary data.</text>
</comment>
<evidence type="ECO:0000313" key="2">
    <source>
        <dbReference type="EMBL" id="OGZ27273.1"/>
    </source>
</evidence>
<sequence length="211" mass="24038">MATTTKSTQEFIPIKEIRDDVFILKDGSLHMILMASTLNFALKSEEEQNAIIMQYQNFLNSLDFSVQFFIQSRKLNIDSYIAMLVEAEKNQDNELMKIQTKEYIEFIKGFVKMSNVMAKAFYISVPYSTAAMEVKKSFIGNLASGFSKKSAGQLSDRFEENKIQLQQRADIVSQGLARVGVRVAPLNTEELVELFYELFNPGEKEKGGIKR</sequence>
<accession>A0A1G2ENA6</accession>
<gene>
    <name evidence="2" type="ORF">A3F95_00075</name>
</gene>
<dbReference type="Pfam" id="PF26593">
    <property type="entry name" value="TraC-like"/>
    <property type="match status" value="1"/>
</dbReference>
<dbReference type="AlphaFoldDB" id="A0A1G2ENA6"/>
<proteinExistence type="predicted"/>
<evidence type="ECO:0000259" key="1">
    <source>
        <dbReference type="Pfam" id="PF26593"/>
    </source>
</evidence>
<dbReference type="Proteomes" id="UP000179122">
    <property type="component" value="Unassembled WGS sequence"/>
</dbReference>
<evidence type="ECO:0000313" key="3">
    <source>
        <dbReference type="Proteomes" id="UP000179122"/>
    </source>
</evidence>
<organism evidence="2 3">
    <name type="scientific">Candidatus Nealsonbacteria bacterium RIFCSPLOWO2_12_FULL_39_31</name>
    <dbReference type="NCBI Taxonomy" id="1801676"/>
    <lineage>
        <taxon>Bacteria</taxon>
        <taxon>Candidatus Nealsoniibacteriota</taxon>
    </lineage>
</organism>
<dbReference type="EMBL" id="MHML01000009">
    <property type="protein sequence ID" value="OGZ27273.1"/>
    <property type="molecule type" value="Genomic_DNA"/>
</dbReference>
<dbReference type="InterPro" id="IPR058596">
    <property type="entry name" value="TraC-like_dom"/>
</dbReference>